<reference evidence="3 4" key="1">
    <citation type="journal article" date="2018" name="Sci. Rep.">
        <title>Comparative genomics provides insights into the lifestyle and reveals functional heterogeneity of dark septate endophytic fungi.</title>
        <authorList>
            <person name="Knapp D.G."/>
            <person name="Nemeth J.B."/>
            <person name="Barry K."/>
            <person name="Hainaut M."/>
            <person name="Henrissat B."/>
            <person name="Johnson J."/>
            <person name="Kuo A."/>
            <person name="Lim J.H.P."/>
            <person name="Lipzen A."/>
            <person name="Nolan M."/>
            <person name="Ohm R.A."/>
            <person name="Tamas L."/>
            <person name="Grigoriev I.V."/>
            <person name="Spatafora J.W."/>
            <person name="Nagy L.G."/>
            <person name="Kovacs G.M."/>
        </authorList>
    </citation>
    <scope>NUCLEOTIDE SEQUENCE [LARGE SCALE GENOMIC DNA]</scope>
    <source>
        <strain evidence="3 4">DSE2036</strain>
    </source>
</reference>
<organism evidence="3 4">
    <name type="scientific">Periconia macrospinosa</name>
    <dbReference type="NCBI Taxonomy" id="97972"/>
    <lineage>
        <taxon>Eukaryota</taxon>
        <taxon>Fungi</taxon>
        <taxon>Dikarya</taxon>
        <taxon>Ascomycota</taxon>
        <taxon>Pezizomycotina</taxon>
        <taxon>Dothideomycetes</taxon>
        <taxon>Pleosporomycetidae</taxon>
        <taxon>Pleosporales</taxon>
        <taxon>Massarineae</taxon>
        <taxon>Periconiaceae</taxon>
        <taxon>Periconia</taxon>
    </lineage>
</organism>
<dbReference type="AlphaFoldDB" id="A0A2V1D7W5"/>
<evidence type="ECO:0000256" key="1">
    <source>
        <dbReference type="SAM" id="MobiDB-lite"/>
    </source>
</evidence>
<feature type="region of interest" description="Disordered" evidence="1">
    <location>
        <begin position="1"/>
        <end position="26"/>
    </location>
</feature>
<sequence length="93" mass="10255">MSLNEKHVNMDIEQSTNPRSALDPHADSAAKFLNEVQEYPPLTPEQEKKLIRKVDWIMIPILFITATLGAVDKVALGTAAINGLRTDTNLVGQ</sequence>
<keyword evidence="2" id="KW-0472">Membrane</keyword>
<proteinExistence type="predicted"/>
<keyword evidence="2" id="KW-1133">Transmembrane helix</keyword>
<feature type="transmembrane region" description="Helical" evidence="2">
    <location>
        <begin position="56"/>
        <end position="81"/>
    </location>
</feature>
<dbReference type="Proteomes" id="UP000244855">
    <property type="component" value="Unassembled WGS sequence"/>
</dbReference>
<feature type="compositionally biased region" description="Basic and acidic residues" evidence="1">
    <location>
        <begin position="1"/>
        <end position="10"/>
    </location>
</feature>
<keyword evidence="4" id="KW-1185">Reference proteome</keyword>
<evidence type="ECO:0008006" key="5">
    <source>
        <dbReference type="Google" id="ProtNLM"/>
    </source>
</evidence>
<gene>
    <name evidence="3" type="ORF">DM02DRAFT_662053</name>
</gene>
<dbReference type="EMBL" id="KZ805595">
    <property type="protein sequence ID" value="PVH93344.1"/>
    <property type="molecule type" value="Genomic_DNA"/>
</dbReference>
<evidence type="ECO:0000313" key="3">
    <source>
        <dbReference type="EMBL" id="PVH93344.1"/>
    </source>
</evidence>
<protein>
    <recommendedName>
        <fullName evidence="5">MFS general substrate transporter</fullName>
    </recommendedName>
</protein>
<keyword evidence="2" id="KW-0812">Transmembrane</keyword>
<accession>A0A2V1D7W5</accession>
<dbReference type="OrthoDB" id="3754993at2759"/>
<evidence type="ECO:0000313" key="4">
    <source>
        <dbReference type="Proteomes" id="UP000244855"/>
    </source>
</evidence>
<name>A0A2V1D7W5_9PLEO</name>
<evidence type="ECO:0000256" key="2">
    <source>
        <dbReference type="SAM" id="Phobius"/>
    </source>
</evidence>